<comment type="caution">
    <text evidence="1">The sequence shown here is derived from an EMBL/GenBank/DDBJ whole genome shotgun (WGS) entry which is preliminary data.</text>
</comment>
<protein>
    <submittedName>
        <fullName evidence="1">Uncharacterized protein</fullName>
    </submittedName>
</protein>
<reference evidence="1 2" key="1">
    <citation type="journal article" date="2017" name="Curr. Biol.">
        <title>The Evolution of Venom by Co-option of Single-Copy Genes.</title>
        <authorList>
            <person name="Martinson E.O."/>
            <person name="Mrinalini"/>
            <person name="Kelkar Y.D."/>
            <person name="Chang C.H."/>
            <person name="Werren J.H."/>
        </authorList>
    </citation>
    <scope>NUCLEOTIDE SEQUENCE [LARGE SCALE GENOMIC DNA]</scope>
    <source>
        <strain evidence="1 2">Alberta</strain>
        <tissue evidence="1">Whole body</tissue>
    </source>
</reference>
<evidence type="ECO:0000313" key="2">
    <source>
        <dbReference type="Proteomes" id="UP000215335"/>
    </source>
</evidence>
<keyword evidence="2" id="KW-1185">Reference proteome</keyword>
<sequence>MLQMTMTKRGSSCEWGIIGQGLSLRFCHPTLACNRSAVANVPLSASAILHISSANLPNAVTSCIVPLHFKISDIIAEYKLFNLKCSSAHIPL</sequence>
<gene>
    <name evidence="1" type="ORF">TSAR_004278</name>
</gene>
<evidence type="ECO:0000313" key="1">
    <source>
        <dbReference type="EMBL" id="OXU29111.1"/>
    </source>
</evidence>
<organism evidence="1 2">
    <name type="scientific">Trichomalopsis sarcophagae</name>
    <dbReference type="NCBI Taxonomy" id="543379"/>
    <lineage>
        <taxon>Eukaryota</taxon>
        <taxon>Metazoa</taxon>
        <taxon>Ecdysozoa</taxon>
        <taxon>Arthropoda</taxon>
        <taxon>Hexapoda</taxon>
        <taxon>Insecta</taxon>
        <taxon>Pterygota</taxon>
        <taxon>Neoptera</taxon>
        <taxon>Endopterygota</taxon>
        <taxon>Hymenoptera</taxon>
        <taxon>Apocrita</taxon>
        <taxon>Proctotrupomorpha</taxon>
        <taxon>Chalcidoidea</taxon>
        <taxon>Pteromalidae</taxon>
        <taxon>Pteromalinae</taxon>
        <taxon>Trichomalopsis</taxon>
    </lineage>
</organism>
<name>A0A232FED2_9HYME</name>
<dbReference type="AlphaFoldDB" id="A0A232FED2"/>
<accession>A0A232FED2</accession>
<proteinExistence type="predicted"/>
<dbReference type="EMBL" id="NNAY01000337">
    <property type="protein sequence ID" value="OXU29111.1"/>
    <property type="molecule type" value="Genomic_DNA"/>
</dbReference>
<dbReference type="Proteomes" id="UP000215335">
    <property type="component" value="Unassembled WGS sequence"/>
</dbReference>